<accession>A0AAD8XPT6</accession>
<sequence length="126" mass="14261">MRFAFAALLAMTTVALVIPPSNLLHPSWPFQQNKSKLIMPLTTNRPLLLPTLARRRAASKPLPRRATQHQPRRLRLPLTARTSGPGRPRLLPLVSCLAEWALLSTCEKRKRMSSLRLRSPLMLRAV</sequence>
<evidence type="ECO:0000313" key="2">
    <source>
        <dbReference type="EMBL" id="KAK1731325.1"/>
    </source>
</evidence>
<dbReference type="EMBL" id="JAHMHS010000003">
    <property type="protein sequence ID" value="KAK1731325.1"/>
    <property type="molecule type" value="Genomic_DNA"/>
</dbReference>
<reference evidence="2" key="1">
    <citation type="submission" date="2021-12" db="EMBL/GenBank/DDBJ databases">
        <title>Comparative genomics, transcriptomics and evolutionary studies reveal genomic signatures of adaptation to plant cell wall in hemibiotrophic fungi.</title>
        <authorList>
            <consortium name="DOE Joint Genome Institute"/>
            <person name="Baroncelli R."/>
            <person name="Diaz J.F."/>
            <person name="Benocci T."/>
            <person name="Peng M."/>
            <person name="Battaglia E."/>
            <person name="Haridas S."/>
            <person name="Andreopoulos W."/>
            <person name="Labutti K."/>
            <person name="Pangilinan J."/>
            <person name="Floch G.L."/>
            <person name="Makela M.R."/>
            <person name="Henrissat B."/>
            <person name="Grigoriev I.V."/>
            <person name="Crouch J.A."/>
            <person name="De Vries R.P."/>
            <person name="Sukno S.A."/>
            <person name="Thon M.R."/>
        </authorList>
    </citation>
    <scope>NUCLEOTIDE SEQUENCE</scope>
    <source>
        <strain evidence="2">CBS 112980</strain>
    </source>
</reference>
<dbReference type="Proteomes" id="UP001244207">
    <property type="component" value="Unassembled WGS sequence"/>
</dbReference>
<keyword evidence="1" id="KW-0732">Signal</keyword>
<evidence type="ECO:0000313" key="3">
    <source>
        <dbReference type="Proteomes" id="UP001244207"/>
    </source>
</evidence>
<name>A0AAD8XPT6_GLOAC</name>
<dbReference type="GeneID" id="85385798"/>
<protein>
    <submittedName>
        <fullName evidence="2">Uncharacterized protein</fullName>
    </submittedName>
</protein>
<gene>
    <name evidence="2" type="ORF">BDZ83DRAFT_245900</name>
</gene>
<comment type="caution">
    <text evidence="2">The sequence shown here is derived from an EMBL/GenBank/DDBJ whole genome shotgun (WGS) entry which is preliminary data.</text>
</comment>
<proteinExistence type="predicted"/>
<feature type="signal peptide" evidence="1">
    <location>
        <begin position="1"/>
        <end position="15"/>
    </location>
</feature>
<feature type="chain" id="PRO_5041906486" evidence="1">
    <location>
        <begin position="16"/>
        <end position="126"/>
    </location>
</feature>
<dbReference type="AlphaFoldDB" id="A0AAD8XPT6"/>
<evidence type="ECO:0000256" key="1">
    <source>
        <dbReference type="SAM" id="SignalP"/>
    </source>
</evidence>
<organism evidence="2 3">
    <name type="scientific">Glomerella acutata</name>
    <name type="common">Colletotrichum acutatum</name>
    <dbReference type="NCBI Taxonomy" id="27357"/>
    <lineage>
        <taxon>Eukaryota</taxon>
        <taxon>Fungi</taxon>
        <taxon>Dikarya</taxon>
        <taxon>Ascomycota</taxon>
        <taxon>Pezizomycotina</taxon>
        <taxon>Sordariomycetes</taxon>
        <taxon>Hypocreomycetidae</taxon>
        <taxon>Glomerellales</taxon>
        <taxon>Glomerellaceae</taxon>
        <taxon>Colletotrichum</taxon>
        <taxon>Colletotrichum acutatum species complex</taxon>
    </lineage>
</organism>
<dbReference type="RefSeq" id="XP_060371380.1">
    <property type="nucleotide sequence ID" value="XM_060501899.1"/>
</dbReference>
<keyword evidence="3" id="KW-1185">Reference proteome</keyword>